<sequence length="224" mass="26604">MSMSHPPSRSQNQAVAVQARRILDERNARKRAEYDSQLLANRIQHLKDEMERAKKRTVEAMKRQKEIQVMKMESQKRKELAKIPKPVRKKREEEEQLNGPWIHGGTHFKTTGPEGMRKDVILKLKAEREAKEKKERAAKIEAIKKKRLEMLAIKKKQEEERIAKLKEQYKKKMEDEAKKREEAEKKLTVLENTEAELIEELRKQQEEQKIAYQKLQDTIVTKKE</sequence>
<keyword evidence="1" id="KW-0175">Coiled coil</keyword>
<organism evidence="3 4">
    <name type="scientific">Triparma columacea</name>
    <dbReference type="NCBI Taxonomy" id="722753"/>
    <lineage>
        <taxon>Eukaryota</taxon>
        <taxon>Sar</taxon>
        <taxon>Stramenopiles</taxon>
        <taxon>Ochrophyta</taxon>
        <taxon>Bolidophyceae</taxon>
        <taxon>Parmales</taxon>
        <taxon>Triparmaceae</taxon>
        <taxon>Triparma</taxon>
    </lineage>
</organism>
<keyword evidence="4" id="KW-1185">Reference proteome</keyword>
<dbReference type="OrthoDB" id="200042at2759"/>
<evidence type="ECO:0000313" key="4">
    <source>
        <dbReference type="Proteomes" id="UP001165065"/>
    </source>
</evidence>
<feature type="coiled-coil region" evidence="1">
    <location>
        <begin position="121"/>
        <end position="218"/>
    </location>
</feature>
<name>A0A9W7L261_9STRA</name>
<accession>A0A9W7L261</accession>
<feature type="compositionally biased region" description="Basic and acidic residues" evidence="2">
    <location>
        <begin position="69"/>
        <end position="82"/>
    </location>
</feature>
<gene>
    <name evidence="3" type="ORF">TrCOL_g3979</name>
</gene>
<evidence type="ECO:0000256" key="1">
    <source>
        <dbReference type="SAM" id="Coils"/>
    </source>
</evidence>
<reference evidence="4" key="1">
    <citation type="journal article" date="2023" name="Commun. Biol.">
        <title>Genome analysis of Parmales, the sister group of diatoms, reveals the evolutionary specialization of diatoms from phago-mixotrophs to photoautotrophs.</title>
        <authorList>
            <person name="Ban H."/>
            <person name="Sato S."/>
            <person name="Yoshikawa S."/>
            <person name="Yamada K."/>
            <person name="Nakamura Y."/>
            <person name="Ichinomiya M."/>
            <person name="Sato N."/>
            <person name="Blanc-Mathieu R."/>
            <person name="Endo H."/>
            <person name="Kuwata A."/>
            <person name="Ogata H."/>
        </authorList>
    </citation>
    <scope>NUCLEOTIDE SEQUENCE [LARGE SCALE GENOMIC DNA]</scope>
</reference>
<proteinExistence type="predicted"/>
<dbReference type="EMBL" id="BRYA01000582">
    <property type="protein sequence ID" value="GMI24330.1"/>
    <property type="molecule type" value="Genomic_DNA"/>
</dbReference>
<comment type="caution">
    <text evidence="3">The sequence shown here is derived from an EMBL/GenBank/DDBJ whole genome shotgun (WGS) entry which is preliminary data.</text>
</comment>
<feature type="region of interest" description="Disordered" evidence="2">
    <location>
        <begin position="69"/>
        <end position="115"/>
    </location>
</feature>
<evidence type="ECO:0000313" key="3">
    <source>
        <dbReference type="EMBL" id="GMI24330.1"/>
    </source>
</evidence>
<protein>
    <submittedName>
        <fullName evidence="3">Uncharacterized protein</fullName>
    </submittedName>
</protein>
<feature type="coiled-coil region" evidence="1">
    <location>
        <begin position="36"/>
        <end position="63"/>
    </location>
</feature>
<evidence type="ECO:0000256" key="2">
    <source>
        <dbReference type="SAM" id="MobiDB-lite"/>
    </source>
</evidence>
<dbReference type="AlphaFoldDB" id="A0A9W7L261"/>
<dbReference type="Proteomes" id="UP001165065">
    <property type="component" value="Unassembled WGS sequence"/>
</dbReference>